<dbReference type="EMBL" id="KN848062">
    <property type="protein sequence ID" value="KIY03337.1"/>
    <property type="molecule type" value="Genomic_DNA"/>
</dbReference>
<accession>A0A0D2J1T4</accession>
<gene>
    <name evidence="3" type="ORF">Z520_00028</name>
</gene>
<evidence type="ECO:0000313" key="3">
    <source>
        <dbReference type="EMBL" id="KIY03337.1"/>
    </source>
</evidence>
<feature type="domain" description="SRR1-like" evidence="2">
    <location>
        <begin position="67"/>
        <end position="190"/>
    </location>
</feature>
<protein>
    <recommendedName>
        <fullName evidence="2">SRR1-like domain-containing protein</fullName>
    </recommendedName>
</protein>
<sequence>MSQQRSPSVASDADDGGSDILDADAPFEDEDELGELDPDPVIQELNEAMQLIEQSETWRDFVTYLQQAFEIQTKARGRVNNAIMLGGAPVAQRSSAHPEHMRERSVWQFAFFYMVSRQLEHWSGAGDLQTSVSDPLYQAADKQVFDHFGVRVIQSTLPDLRDTFLYMPFLNLNVKHEQLRKMPGIVFTDDDEADPDPATTQWQQQLPVEEYFKASGLLAGFQKGETFLNHVVMV</sequence>
<evidence type="ECO:0000256" key="1">
    <source>
        <dbReference type="SAM" id="MobiDB-lite"/>
    </source>
</evidence>
<dbReference type="RefSeq" id="XP_016637459.1">
    <property type="nucleotide sequence ID" value="XM_016770549.1"/>
</dbReference>
<proteinExistence type="predicted"/>
<dbReference type="Proteomes" id="UP000053411">
    <property type="component" value="Unassembled WGS sequence"/>
</dbReference>
<dbReference type="AlphaFoldDB" id="A0A0D2J1T4"/>
<dbReference type="VEuPathDB" id="FungiDB:Z520_00028"/>
<dbReference type="GeneID" id="27705774"/>
<dbReference type="OrthoDB" id="5318346at2759"/>
<feature type="compositionally biased region" description="Low complexity" evidence="1">
    <location>
        <begin position="1"/>
        <end position="11"/>
    </location>
</feature>
<feature type="compositionally biased region" description="Acidic residues" evidence="1">
    <location>
        <begin position="12"/>
        <end position="36"/>
    </location>
</feature>
<dbReference type="Pfam" id="PF07985">
    <property type="entry name" value="SRR1"/>
    <property type="match status" value="1"/>
</dbReference>
<reference evidence="3 4" key="1">
    <citation type="submission" date="2015-01" db="EMBL/GenBank/DDBJ databases">
        <title>The Genome Sequence of Fonsecaea multimorphosa CBS 102226.</title>
        <authorList>
            <consortium name="The Broad Institute Genomics Platform"/>
            <person name="Cuomo C."/>
            <person name="de Hoog S."/>
            <person name="Gorbushina A."/>
            <person name="Stielow B."/>
            <person name="Teixiera M."/>
            <person name="Abouelleil A."/>
            <person name="Chapman S.B."/>
            <person name="Priest M."/>
            <person name="Young S.K."/>
            <person name="Wortman J."/>
            <person name="Nusbaum C."/>
            <person name="Birren B."/>
        </authorList>
    </citation>
    <scope>NUCLEOTIDE SEQUENCE [LARGE SCALE GENOMIC DNA]</scope>
    <source>
        <strain evidence="3 4">CBS 102226</strain>
    </source>
</reference>
<evidence type="ECO:0000259" key="2">
    <source>
        <dbReference type="Pfam" id="PF07985"/>
    </source>
</evidence>
<keyword evidence="4" id="KW-1185">Reference proteome</keyword>
<organism evidence="3 4">
    <name type="scientific">Fonsecaea multimorphosa CBS 102226</name>
    <dbReference type="NCBI Taxonomy" id="1442371"/>
    <lineage>
        <taxon>Eukaryota</taxon>
        <taxon>Fungi</taxon>
        <taxon>Dikarya</taxon>
        <taxon>Ascomycota</taxon>
        <taxon>Pezizomycotina</taxon>
        <taxon>Eurotiomycetes</taxon>
        <taxon>Chaetothyriomycetidae</taxon>
        <taxon>Chaetothyriales</taxon>
        <taxon>Herpotrichiellaceae</taxon>
        <taxon>Fonsecaea</taxon>
    </lineage>
</organism>
<feature type="region of interest" description="Disordered" evidence="1">
    <location>
        <begin position="1"/>
        <end position="36"/>
    </location>
</feature>
<dbReference type="InterPro" id="IPR012942">
    <property type="entry name" value="SRR1-like"/>
</dbReference>
<name>A0A0D2J1T4_9EURO</name>
<evidence type="ECO:0000313" key="4">
    <source>
        <dbReference type="Proteomes" id="UP000053411"/>
    </source>
</evidence>